<dbReference type="Gene3D" id="1.10.10.60">
    <property type="entry name" value="Homeodomain-like"/>
    <property type="match status" value="2"/>
</dbReference>
<dbReference type="SUPFAM" id="SSF55136">
    <property type="entry name" value="Probable bacterial effector-binding domain"/>
    <property type="match status" value="1"/>
</dbReference>
<dbReference type="InterPro" id="IPR010499">
    <property type="entry name" value="AraC_E-bd"/>
</dbReference>
<evidence type="ECO:0000313" key="6">
    <source>
        <dbReference type="Proteomes" id="UP000283255"/>
    </source>
</evidence>
<dbReference type="InterPro" id="IPR018060">
    <property type="entry name" value="HTH_AraC"/>
</dbReference>
<evidence type="ECO:0000313" key="5">
    <source>
        <dbReference type="EMBL" id="RJG42809.1"/>
    </source>
</evidence>
<dbReference type="PROSITE" id="PS01124">
    <property type="entry name" value="HTH_ARAC_FAMILY_2"/>
    <property type="match status" value="1"/>
</dbReference>
<dbReference type="Gene3D" id="3.20.80.10">
    <property type="entry name" value="Regulatory factor, effector binding domain"/>
    <property type="match status" value="1"/>
</dbReference>
<evidence type="ECO:0000256" key="2">
    <source>
        <dbReference type="ARBA" id="ARBA00023125"/>
    </source>
</evidence>
<evidence type="ECO:0000256" key="3">
    <source>
        <dbReference type="ARBA" id="ARBA00023163"/>
    </source>
</evidence>
<dbReference type="InterPro" id="IPR050908">
    <property type="entry name" value="SmbC-like"/>
</dbReference>
<dbReference type="Pfam" id="PF12833">
    <property type="entry name" value="HTH_18"/>
    <property type="match status" value="1"/>
</dbReference>
<sequence>MKTDYHQKLIPVIRYLEQHVEENLNLADVAQKAHLSPYHFHRIFKAVTAETPAEFLRRLKLERAASRLFHEKQAVTSVALDFGFASSQSLAKAFRQYFGVSPSAVRDCRTLCAFTDLIRNSKIGHLLRNNGHAVRQGEMYSDSEVKQALQIKDANMNTQQFESRHIAYIRVTGAYGKDYQAASEKLYAWAGPQGLAHGECIFIYHDNPEITPAEKCRTDICITVPEDTQVPVGIETTRIPAGKYVTMREHITDKRQYPLSWQKLMSQAVNAGMEFDQRPCFELYHQYDPATGHADVSFCSAIK</sequence>
<dbReference type="EMBL" id="QZCH01000014">
    <property type="protein sequence ID" value="RJG42809.1"/>
    <property type="molecule type" value="Genomic_DNA"/>
</dbReference>
<dbReference type="AlphaFoldDB" id="A0A418YE56"/>
<gene>
    <name evidence="5" type="ORF">D1Z90_11970</name>
</gene>
<organism evidence="5 6">
    <name type="scientific">Motilimonas pumila</name>
    <dbReference type="NCBI Taxonomy" id="2303987"/>
    <lineage>
        <taxon>Bacteria</taxon>
        <taxon>Pseudomonadati</taxon>
        <taxon>Pseudomonadota</taxon>
        <taxon>Gammaproteobacteria</taxon>
        <taxon>Alteromonadales</taxon>
        <taxon>Alteromonadales genera incertae sedis</taxon>
        <taxon>Motilimonas</taxon>
    </lineage>
</organism>
<keyword evidence="2" id="KW-0238">DNA-binding</keyword>
<dbReference type="SMART" id="SM00871">
    <property type="entry name" value="AraC_E_bind"/>
    <property type="match status" value="1"/>
</dbReference>
<dbReference type="PANTHER" id="PTHR40055:SF2">
    <property type="entry name" value="DNA GYRASE INHIBITOR"/>
    <property type="match status" value="1"/>
</dbReference>
<evidence type="ECO:0000259" key="4">
    <source>
        <dbReference type="PROSITE" id="PS01124"/>
    </source>
</evidence>
<dbReference type="PROSITE" id="PS00041">
    <property type="entry name" value="HTH_ARAC_FAMILY_1"/>
    <property type="match status" value="1"/>
</dbReference>
<dbReference type="GO" id="GO:0003700">
    <property type="term" value="F:DNA-binding transcription factor activity"/>
    <property type="evidence" value="ECO:0007669"/>
    <property type="project" value="InterPro"/>
</dbReference>
<dbReference type="Proteomes" id="UP000283255">
    <property type="component" value="Unassembled WGS sequence"/>
</dbReference>
<dbReference type="GO" id="GO:0043565">
    <property type="term" value="F:sequence-specific DNA binding"/>
    <property type="evidence" value="ECO:0007669"/>
    <property type="project" value="InterPro"/>
</dbReference>
<evidence type="ECO:0000256" key="1">
    <source>
        <dbReference type="ARBA" id="ARBA00023015"/>
    </source>
</evidence>
<keyword evidence="6" id="KW-1185">Reference proteome</keyword>
<feature type="domain" description="HTH araC/xylS-type" evidence="4">
    <location>
        <begin position="10"/>
        <end position="108"/>
    </location>
</feature>
<reference evidence="5 6" key="2">
    <citation type="submission" date="2019-01" db="EMBL/GenBank/DDBJ databases">
        <title>Motilimonas pumilus sp. nov., isolated from the gut of sea cucumber (Apostichopus japonicus).</title>
        <authorList>
            <person name="Wang F.-Q."/>
            <person name="Ren L.-H."/>
            <person name="Lin Y.-W."/>
            <person name="Sun G.-H."/>
            <person name="Du Z.-J."/>
            <person name="Zhao J.-X."/>
            <person name="Liu X.-J."/>
            <person name="Liu L.-J."/>
        </authorList>
    </citation>
    <scope>NUCLEOTIDE SEQUENCE [LARGE SCALE GENOMIC DNA]</scope>
    <source>
        <strain evidence="5 6">PLHSC7-2</strain>
    </source>
</reference>
<reference evidence="5 6" key="1">
    <citation type="submission" date="2018-09" db="EMBL/GenBank/DDBJ databases">
        <authorList>
            <person name="Wang F."/>
        </authorList>
    </citation>
    <scope>NUCLEOTIDE SEQUENCE [LARGE SCALE GENOMIC DNA]</scope>
    <source>
        <strain evidence="5 6">PLHSC7-2</strain>
    </source>
</reference>
<dbReference type="Pfam" id="PF06445">
    <property type="entry name" value="GyrI-like"/>
    <property type="match status" value="1"/>
</dbReference>
<protein>
    <submittedName>
        <fullName evidence="5">AraC family transcriptional regulator</fullName>
    </submittedName>
</protein>
<dbReference type="SUPFAM" id="SSF46689">
    <property type="entry name" value="Homeodomain-like"/>
    <property type="match status" value="2"/>
</dbReference>
<dbReference type="InterPro" id="IPR009057">
    <property type="entry name" value="Homeodomain-like_sf"/>
</dbReference>
<keyword evidence="1" id="KW-0805">Transcription regulation</keyword>
<proteinExistence type="predicted"/>
<dbReference type="PANTHER" id="PTHR40055">
    <property type="entry name" value="TRANSCRIPTIONAL REGULATOR YGIV-RELATED"/>
    <property type="match status" value="1"/>
</dbReference>
<dbReference type="RefSeq" id="WP_119911010.1">
    <property type="nucleotide sequence ID" value="NZ_QZCH01000014.1"/>
</dbReference>
<keyword evidence="3" id="KW-0804">Transcription</keyword>
<dbReference type="InterPro" id="IPR011256">
    <property type="entry name" value="Reg_factor_effector_dom_sf"/>
</dbReference>
<name>A0A418YE56_9GAMM</name>
<accession>A0A418YE56</accession>
<comment type="caution">
    <text evidence="5">The sequence shown here is derived from an EMBL/GenBank/DDBJ whole genome shotgun (WGS) entry which is preliminary data.</text>
</comment>
<dbReference type="OrthoDB" id="282744at2"/>
<dbReference type="SMART" id="SM00342">
    <property type="entry name" value="HTH_ARAC"/>
    <property type="match status" value="1"/>
</dbReference>
<dbReference type="InterPro" id="IPR018062">
    <property type="entry name" value="HTH_AraC-typ_CS"/>
</dbReference>
<dbReference type="InterPro" id="IPR029442">
    <property type="entry name" value="GyrI-like"/>
</dbReference>